<dbReference type="Pfam" id="PF18884">
    <property type="entry name" value="TSP3_bac"/>
    <property type="match status" value="5"/>
</dbReference>
<evidence type="ECO:0000256" key="2">
    <source>
        <dbReference type="ARBA" id="ARBA00022525"/>
    </source>
</evidence>
<feature type="compositionally biased region" description="Acidic residues" evidence="5">
    <location>
        <begin position="314"/>
        <end position="332"/>
    </location>
</feature>
<proteinExistence type="predicted"/>
<gene>
    <name evidence="6" type="ORF">C475_19538</name>
</gene>
<name>M0CC60_9EURY</name>
<accession>M0CC60</accession>
<feature type="compositionally biased region" description="Acidic residues" evidence="5">
    <location>
        <begin position="439"/>
        <end position="450"/>
    </location>
</feature>
<dbReference type="PANTHER" id="PTHR37467">
    <property type="entry name" value="EXPORTED CALCIUM-BINDING GLYCOPROTEIN-RELATED"/>
    <property type="match status" value="1"/>
</dbReference>
<reference evidence="6 7" key="1">
    <citation type="journal article" date="2014" name="PLoS Genet.">
        <title>Phylogenetically driven sequencing of extremely halophilic archaea reveals strategies for static and dynamic osmo-response.</title>
        <authorList>
            <person name="Becker E.A."/>
            <person name="Seitzer P.M."/>
            <person name="Tritt A."/>
            <person name="Larsen D."/>
            <person name="Krusor M."/>
            <person name="Yao A.I."/>
            <person name="Wu D."/>
            <person name="Madern D."/>
            <person name="Eisen J.A."/>
            <person name="Darling A.E."/>
            <person name="Facciotti M.T."/>
        </authorList>
    </citation>
    <scope>NUCLEOTIDE SEQUENCE [LARGE SCALE GENOMIC DNA]</scope>
    <source>
        <strain evidence="6 7">2-9-1</strain>
    </source>
</reference>
<organism evidence="6 7">
    <name type="scientific">Halosimplex carlsbadense 2-9-1</name>
    <dbReference type="NCBI Taxonomy" id="797114"/>
    <lineage>
        <taxon>Archaea</taxon>
        <taxon>Methanobacteriati</taxon>
        <taxon>Methanobacteriota</taxon>
        <taxon>Stenosarchaea group</taxon>
        <taxon>Halobacteria</taxon>
        <taxon>Halobacteriales</taxon>
        <taxon>Haloarculaceae</taxon>
        <taxon>Halosimplex</taxon>
    </lineage>
</organism>
<evidence type="ECO:0000256" key="1">
    <source>
        <dbReference type="ARBA" id="ARBA00004613"/>
    </source>
</evidence>
<feature type="region of interest" description="Disordered" evidence="5">
    <location>
        <begin position="136"/>
        <end position="157"/>
    </location>
</feature>
<evidence type="ECO:0000256" key="5">
    <source>
        <dbReference type="SAM" id="MobiDB-lite"/>
    </source>
</evidence>
<comment type="subcellular location">
    <subcellularLocation>
        <location evidence="1">Secreted</location>
    </subcellularLocation>
</comment>
<dbReference type="InterPro" id="IPR059100">
    <property type="entry name" value="TSP3_bac"/>
</dbReference>
<keyword evidence="3" id="KW-0732">Signal</keyword>
<dbReference type="EMBL" id="AOIU01000044">
    <property type="protein sequence ID" value="ELZ20825.1"/>
    <property type="molecule type" value="Genomic_DNA"/>
</dbReference>
<protein>
    <submittedName>
        <fullName evidence="6">Uncharacterized protein</fullName>
    </submittedName>
</protein>
<dbReference type="PANTHER" id="PTHR37467:SF1">
    <property type="entry name" value="EXPORTED CALCIUM-BINDING GLYCOPROTEIN"/>
    <property type="match status" value="1"/>
</dbReference>
<sequence length="1431" mass="156487">MATLAGAGNVPAGPPIALKAEAAAAIDDASVEKERFASARDSAYDRINGTLDDYRDPVRVASMGSFTDDAVGVQALAKLARSDANVTALRASRYVALADNRTTYQTILDARRALNQTEGDLDNQGLRRSAEAHFDNAERQFDRAQRRLDRANDSEGRRAISQYAQAIRALRTSWQQAQQSLHMLDREVDPGVAIVNRADPIRNGSETVTRTAGVQFSDPRPWTLGNLTVYVDGEQRRSQPVNQLRNGPIENRTIGVPVRLSDRVANVTIVVSDSDVKPGQNGNSGQTARSRATLLLDGDGLDESMETALGTDPLDPDSDSTETERDESDDGVIDGRTDFDHDGLGTFAEFDLGTDPLVADTDDDGLEDGNETSVTRTDPLVADTDDDGTGDAHEDPDGDTLSNAEELAVGTDPLYADIDGDGLTDAAELANGTDPLNPDTDDDSLADGDEQQAPFETDPLNPDTDGDGVLDGNETYTTTTGNESLGATVDITGEGNVAGQTTVEEPTHVRYQEEYTPNASVAPFVDFESRANFSQANITIAYNESRVGSSEGNLSIYRFNESEQRYEHVESTVDPESNTVTATTEHFSTYTVFDDRQWRNYLQHRNDILSLRPDGSTTERIANWTFESMPSSIEDSNWTCNVEDRGGGYKDQPANGGCEIEPDKDAIRVWEKTNRQRFLNRTTTLPDEGPLFVKVNVTAHIQSSWSHAAAVLSIDAGDGETDIYRLESDWDGSSKTRTVVRRVNITEHAGETVTVSLRADARHTGGDNSWLRAHYIDFEQATESVAQRDSDGDGIPNFREVRGVPLANGPTVTLDPFDADTDGDDLEDGEEVNLDARVTQEPPNSQALETGYRWFSNPASGNKDTDGDGLSDQQEKSGWDIPVMEKHGQPYRWAPAVRYQDDKLHVTSDPSTSHSDADGLNDTQEKLYTHTDPQAVQTYDITSEREQRFRSVFKGEKSSEEWRLKAQLGIRSDSLPKIDNIEEPDFTDGTDDFDFVTDESQSGLHQFNFTALDGANRTDYWLSNKAEVTNYESAPSNGQLTNDGYLYRLDPWDPDTDDDGLTDGQEIDGVSATLNGASETFHTDPTDPDTDGDYYWDGWIGVYEMSTDQGQTIPALDNVVLYRQNLQSGTGVTGDEIVQQQIGVHHADQVASAGGADIDNDGRGEHSNVHVGELQWKSNPEDSGDTPTLGLSVEVDFAPGDPANLNTSTWEAGIEENAALYGISLDIERDDTLDGPRENIGEGDGGAKWIDTANSLNNDLYVMVAGEVLSGLELHPNLDKFDDAWGFNVEATSDEYPQTSWLPNNGIILFENEISNAALGSNGLVSSTDIKQSPYVLKQEVIASQVFLHEIGHSLTIGEADDSAGRLPFSEVYSGSQQDETIERTTIRSDTESVWSIMRAGWGSQSLIYHGDTGYHVYSIEELLSAEQMEE</sequence>
<keyword evidence="2" id="KW-0964">Secreted</keyword>
<evidence type="ECO:0000256" key="4">
    <source>
        <dbReference type="ARBA" id="ARBA00022837"/>
    </source>
</evidence>
<evidence type="ECO:0000313" key="6">
    <source>
        <dbReference type="EMBL" id="ELZ20825.1"/>
    </source>
</evidence>
<feature type="compositionally biased region" description="Acidic residues" evidence="5">
    <location>
        <begin position="360"/>
        <end position="370"/>
    </location>
</feature>
<feature type="region of interest" description="Disordered" evidence="5">
    <location>
        <begin position="425"/>
        <end position="489"/>
    </location>
</feature>
<evidence type="ECO:0000256" key="3">
    <source>
        <dbReference type="ARBA" id="ARBA00022729"/>
    </source>
</evidence>
<dbReference type="eggNOG" id="arCOG07561">
    <property type="taxonomic scope" value="Archaea"/>
</dbReference>
<keyword evidence="4" id="KW-0106">Calcium</keyword>
<keyword evidence="7" id="KW-1185">Reference proteome</keyword>
<comment type="caution">
    <text evidence="6">The sequence shown here is derived from an EMBL/GenBank/DDBJ whole genome shotgun (WGS) entry which is preliminary data.</text>
</comment>
<dbReference type="InterPro" id="IPR053180">
    <property type="entry name" value="Ca-binding_acidic-repeat"/>
</dbReference>
<feature type="region of interest" description="Disordered" evidence="5">
    <location>
        <begin position="354"/>
        <end position="403"/>
    </location>
</feature>
<evidence type="ECO:0000313" key="7">
    <source>
        <dbReference type="Proteomes" id="UP000011626"/>
    </source>
</evidence>
<dbReference type="PATRIC" id="fig|797114.5.peg.3945"/>
<feature type="region of interest" description="Disordered" evidence="5">
    <location>
        <begin position="303"/>
        <end position="340"/>
    </location>
</feature>
<feature type="compositionally biased region" description="Acidic residues" evidence="5">
    <location>
        <begin position="817"/>
        <end position="833"/>
    </location>
</feature>
<feature type="region of interest" description="Disordered" evidence="5">
    <location>
        <begin position="784"/>
        <end position="875"/>
    </location>
</feature>
<dbReference type="Proteomes" id="UP000011626">
    <property type="component" value="Unassembled WGS sequence"/>
</dbReference>